<proteinExistence type="predicted"/>
<protein>
    <submittedName>
        <fullName evidence="1">Transcriptional regulator</fullName>
    </submittedName>
</protein>
<sequence length="136" mass="15527">MEKLITLPPDINTHWSAIGPLLTIRNEDEYEQAIQRLNNLIDEIGTNEQHPLYNLLDTLGTLIEAYEREHYSLPNCSGGDVLAYLMEEHKLSLSDLPEIGTSETIEAILNKNQALTLNQIQQLVQRFKVKPQVFLD</sequence>
<dbReference type="GO" id="GO:0006355">
    <property type="term" value="P:regulation of DNA-templated transcription"/>
    <property type="evidence" value="ECO:0007669"/>
    <property type="project" value="InterPro"/>
</dbReference>
<name>A0A166K602_NODSP</name>
<gene>
    <name evidence="1" type="ORF">A2T98_06560</name>
</gene>
<dbReference type="Proteomes" id="UP000076555">
    <property type="component" value="Unassembled WGS sequence"/>
</dbReference>
<comment type="caution">
    <text evidence="1">The sequence shown here is derived from an EMBL/GenBank/DDBJ whole genome shotgun (WGS) entry which is preliminary data.</text>
</comment>
<dbReference type="RefSeq" id="WP_063872070.1">
    <property type="nucleotide sequence ID" value="NZ_CAWMRI010000075.1"/>
</dbReference>
<dbReference type="InterPro" id="IPR039060">
    <property type="entry name" value="Antitox_HigA"/>
</dbReference>
<dbReference type="PANTHER" id="PTHR40455:SF1">
    <property type="entry name" value="ANTITOXIN HIGA"/>
    <property type="match status" value="1"/>
</dbReference>
<reference evidence="1 2" key="1">
    <citation type="submission" date="2016-04" db="EMBL/GenBank/DDBJ databases">
        <title>Draft Genome Assembly of the Bloom-forming Cyanobacterium Nodularia spumigena Strain CENA596 in Shrimp Production Ponds.</title>
        <authorList>
            <person name="Popin R.V."/>
            <person name="Rigonato J."/>
            <person name="Abreu V.A."/>
            <person name="Andreote A.P."/>
            <person name="Silveira S.B."/>
            <person name="Odebrecht C."/>
            <person name="Fiore M.F."/>
        </authorList>
    </citation>
    <scope>NUCLEOTIDE SEQUENCE [LARGE SCALE GENOMIC DNA]</scope>
    <source>
        <strain evidence="1 2">CENA596</strain>
    </source>
</reference>
<dbReference type="PANTHER" id="PTHR40455">
    <property type="entry name" value="ANTITOXIN HIGA"/>
    <property type="match status" value="1"/>
</dbReference>
<evidence type="ECO:0000313" key="2">
    <source>
        <dbReference type="Proteomes" id="UP000076555"/>
    </source>
</evidence>
<evidence type="ECO:0000313" key="1">
    <source>
        <dbReference type="EMBL" id="KZL50622.1"/>
    </source>
</evidence>
<dbReference type="GO" id="GO:0001046">
    <property type="term" value="F:core promoter sequence-specific DNA binding"/>
    <property type="evidence" value="ECO:0007669"/>
    <property type="project" value="TreeGrafter"/>
</dbReference>
<organism evidence="1 2">
    <name type="scientific">Nodularia spumigena CENA596</name>
    <dbReference type="NCBI Taxonomy" id="1819295"/>
    <lineage>
        <taxon>Bacteria</taxon>
        <taxon>Bacillati</taxon>
        <taxon>Cyanobacteriota</taxon>
        <taxon>Cyanophyceae</taxon>
        <taxon>Nostocales</taxon>
        <taxon>Nodulariaceae</taxon>
        <taxon>Nodularia</taxon>
    </lineage>
</organism>
<dbReference type="AlphaFoldDB" id="A0A166K602"/>
<dbReference type="EMBL" id="LWAJ01000075">
    <property type="protein sequence ID" value="KZL50622.1"/>
    <property type="molecule type" value="Genomic_DNA"/>
</dbReference>
<accession>A0A166K602</accession>
<dbReference type="OrthoDB" id="9796786at2"/>